<feature type="transmembrane region" description="Helical" evidence="1">
    <location>
        <begin position="123"/>
        <end position="143"/>
    </location>
</feature>
<name>A0ABV1ML20_9BACI</name>
<feature type="transmembrane region" description="Helical" evidence="1">
    <location>
        <begin position="26"/>
        <end position="45"/>
    </location>
</feature>
<feature type="transmembrane region" description="Helical" evidence="1">
    <location>
        <begin position="91"/>
        <end position="111"/>
    </location>
</feature>
<dbReference type="EMBL" id="JBEGDG010000001">
    <property type="protein sequence ID" value="MEQ6353201.1"/>
    <property type="molecule type" value="Genomic_DNA"/>
</dbReference>
<dbReference type="Proteomes" id="UP001478862">
    <property type="component" value="Unassembled WGS sequence"/>
</dbReference>
<evidence type="ECO:0000313" key="3">
    <source>
        <dbReference type="Proteomes" id="UP001478862"/>
    </source>
</evidence>
<keyword evidence="1" id="KW-1133">Transmembrane helix</keyword>
<dbReference type="RefSeq" id="WP_349657986.1">
    <property type="nucleotide sequence ID" value="NZ_JBEGDG010000001.1"/>
</dbReference>
<feature type="transmembrane region" description="Helical" evidence="1">
    <location>
        <begin position="65"/>
        <end position="84"/>
    </location>
</feature>
<feature type="transmembrane region" description="Helical" evidence="1">
    <location>
        <begin position="6"/>
        <end position="21"/>
    </location>
</feature>
<evidence type="ECO:0000256" key="1">
    <source>
        <dbReference type="SAM" id="Phobius"/>
    </source>
</evidence>
<keyword evidence="3" id="KW-1185">Reference proteome</keyword>
<evidence type="ECO:0000313" key="2">
    <source>
        <dbReference type="EMBL" id="MEQ6353201.1"/>
    </source>
</evidence>
<reference evidence="2 3" key="1">
    <citation type="submission" date="2024-06" db="EMBL/GenBank/DDBJ databases">
        <title>Lysinibacillus zambalefons sp. nov., a Novel Firmicute Isolated from the Poon Bato Zambales Hyperalkaline Spring.</title>
        <authorList>
            <person name="Aja J.A."/>
            <person name="Lazaro J.E.H."/>
            <person name="Llorin L.D."/>
            <person name="Lim K.R."/>
            <person name="Teodosio J."/>
            <person name="Dalisay D.S."/>
        </authorList>
    </citation>
    <scope>NUCLEOTIDE SEQUENCE [LARGE SCALE GENOMIC DNA]</scope>
    <source>
        <strain evidence="2 3">M3</strain>
    </source>
</reference>
<sequence>MFFNIIWAFIIPWTIGILHLNKRDKLVIPLIGSFCSVLSFVINEIGFHFDFFEVMPLIDEKNTSALPFIIGLYPILGSYLIFFIRKFQHPFLIIFLMTLLTTFLELTFVYFGIVKYYNGWNGYYTFVSYLLPYILAYRYYLFLDKTLNLYKK</sequence>
<proteinExistence type="predicted"/>
<accession>A0ABV1ML20</accession>
<organism evidence="2 3">
    <name type="scientific">Lysinibacillus zambalensis</name>
    <dbReference type="NCBI Taxonomy" id="3160866"/>
    <lineage>
        <taxon>Bacteria</taxon>
        <taxon>Bacillati</taxon>
        <taxon>Bacillota</taxon>
        <taxon>Bacilli</taxon>
        <taxon>Bacillales</taxon>
        <taxon>Bacillaceae</taxon>
        <taxon>Lysinibacillus</taxon>
    </lineage>
</organism>
<gene>
    <name evidence="2" type="ORF">ABNX05_01065</name>
</gene>
<comment type="caution">
    <text evidence="2">The sequence shown here is derived from an EMBL/GenBank/DDBJ whole genome shotgun (WGS) entry which is preliminary data.</text>
</comment>
<keyword evidence="1" id="KW-0472">Membrane</keyword>
<keyword evidence="1" id="KW-0812">Transmembrane</keyword>
<protein>
    <submittedName>
        <fullName evidence="2">Uncharacterized protein</fullName>
    </submittedName>
</protein>